<proteinExistence type="predicted"/>
<dbReference type="AlphaFoldDB" id="W6M9X4"/>
<keyword evidence="3" id="KW-1185">Reference proteome</keyword>
<feature type="transmembrane region" description="Helical" evidence="1">
    <location>
        <begin position="89"/>
        <end position="114"/>
    </location>
</feature>
<keyword evidence="1" id="KW-0812">Transmembrane</keyword>
<dbReference type="RefSeq" id="WP_048674191.1">
    <property type="nucleotide sequence ID" value="NZ_CBTJ020000057.1"/>
</dbReference>
<gene>
    <name evidence="2" type="ORF">BN873_490068</name>
</gene>
<accession>W6M9X4</accession>
<evidence type="ECO:0000256" key="1">
    <source>
        <dbReference type="SAM" id="Phobius"/>
    </source>
</evidence>
<feature type="transmembrane region" description="Helical" evidence="1">
    <location>
        <begin position="40"/>
        <end position="59"/>
    </location>
</feature>
<dbReference type="STRING" id="1400863.BN873_490068"/>
<feature type="transmembrane region" description="Helical" evidence="1">
    <location>
        <begin position="7"/>
        <end position="28"/>
    </location>
</feature>
<evidence type="ECO:0000313" key="3">
    <source>
        <dbReference type="Proteomes" id="UP000035760"/>
    </source>
</evidence>
<organism evidence="2 3">
    <name type="scientific">Candidatus Competibacter denitrificans Run_A_D11</name>
    <dbReference type="NCBI Taxonomy" id="1400863"/>
    <lineage>
        <taxon>Bacteria</taxon>
        <taxon>Pseudomonadati</taxon>
        <taxon>Pseudomonadota</taxon>
        <taxon>Gammaproteobacteria</taxon>
        <taxon>Candidatus Competibacteraceae</taxon>
        <taxon>Candidatus Competibacter</taxon>
    </lineage>
</organism>
<reference evidence="2" key="2">
    <citation type="submission" date="2014-03" db="EMBL/GenBank/DDBJ databases">
        <title>Candidatus Competibacter-lineage genomes retrieved from metagenomes reveal functional metabolic diversity.</title>
        <authorList>
            <person name="McIlroy S.J."/>
            <person name="Albertsen M."/>
            <person name="Andresen E.K."/>
            <person name="Saunders A.M."/>
            <person name="Kristiansen R."/>
            <person name="Stokholm-Bjerregaard M."/>
            <person name="Nielsen K.L."/>
            <person name="Nielsen P.H."/>
        </authorList>
    </citation>
    <scope>NUCLEOTIDE SEQUENCE</scope>
    <source>
        <strain evidence="2">Run_A_D11</strain>
    </source>
</reference>
<comment type="caution">
    <text evidence="2">The sequence shown here is derived from an EMBL/GenBank/DDBJ whole genome shotgun (WGS) entry which is preliminary data.</text>
</comment>
<feature type="transmembrane region" description="Helical" evidence="1">
    <location>
        <begin position="66"/>
        <end position="83"/>
    </location>
</feature>
<dbReference type="EMBL" id="CBTJ020000057">
    <property type="protein sequence ID" value="CDI03459.1"/>
    <property type="molecule type" value="Genomic_DNA"/>
</dbReference>
<dbReference type="Proteomes" id="UP000035760">
    <property type="component" value="Unassembled WGS sequence"/>
</dbReference>
<keyword evidence="1" id="KW-1133">Transmembrane helix</keyword>
<reference evidence="2" key="1">
    <citation type="submission" date="2013-07" db="EMBL/GenBank/DDBJ databases">
        <authorList>
            <person name="McIlroy S."/>
        </authorList>
    </citation>
    <scope>NUCLEOTIDE SEQUENCE [LARGE SCALE GENOMIC DNA]</scope>
    <source>
        <strain evidence="2">Run_A_D11</strain>
    </source>
</reference>
<keyword evidence="1" id="KW-0472">Membrane</keyword>
<name>W6M9X4_9GAMM</name>
<sequence length="134" mass="14425">MTPIRKTLVLLTLGVVSGVAIWWFSPWLTGQVEPWDADTPIWLLSWLLIAVTGGLVGHVRGVCLPLGYALGQMLVTVQSVRIGEFGALGWMFIGGYAVIATIITLALVGGTALLKRVWRKRSSKVAGLMSRPPG</sequence>
<evidence type="ECO:0000313" key="2">
    <source>
        <dbReference type="EMBL" id="CDI03459.1"/>
    </source>
</evidence>
<dbReference type="OrthoDB" id="7029831at2"/>
<protein>
    <submittedName>
        <fullName evidence="2">Uncharacterized protein</fullName>
    </submittedName>
</protein>